<evidence type="ECO:0000259" key="12">
    <source>
        <dbReference type="PROSITE" id="PS50979"/>
    </source>
</evidence>
<reference evidence="13" key="1">
    <citation type="submission" date="2021-01" db="EMBL/GenBank/DDBJ databases">
        <authorList>
            <person name="Corre E."/>
            <person name="Pelletier E."/>
            <person name="Niang G."/>
            <person name="Scheremetjew M."/>
            <person name="Finn R."/>
            <person name="Kale V."/>
            <person name="Holt S."/>
            <person name="Cochrane G."/>
            <person name="Meng A."/>
            <person name="Brown T."/>
            <person name="Cohen L."/>
        </authorList>
    </citation>
    <scope>NUCLEOTIDE SEQUENCE</scope>
    <source>
        <strain evidence="13">CCMP826</strain>
    </source>
</reference>
<dbReference type="GO" id="GO:0005759">
    <property type="term" value="C:mitochondrial matrix"/>
    <property type="evidence" value="ECO:0007669"/>
    <property type="project" value="UniProtKB-SubCell"/>
</dbReference>
<feature type="domain" description="Biotin carboxylation" evidence="12">
    <location>
        <begin position="62"/>
        <end position="537"/>
    </location>
</feature>
<dbReference type="SMART" id="SM00878">
    <property type="entry name" value="Biotin_carb_C"/>
    <property type="match status" value="1"/>
</dbReference>
<dbReference type="Pfam" id="PF00289">
    <property type="entry name" value="Biotin_carb_N"/>
    <property type="match status" value="1"/>
</dbReference>
<name>A0A7S2MXT5_9STRA</name>
<evidence type="ECO:0000256" key="1">
    <source>
        <dbReference type="ARBA" id="ARBA00001953"/>
    </source>
</evidence>
<keyword evidence="6" id="KW-0809">Transit peptide</keyword>
<evidence type="ECO:0000256" key="9">
    <source>
        <dbReference type="PROSITE-ProRule" id="PRU00409"/>
    </source>
</evidence>
<dbReference type="AlphaFoldDB" id="A0A7S2MXT5"/>
<dbReference type="FunFam" id="3.30.1490.20:FF:000003">
    <property type="entry name" value="acetyl-CoA carboxylase isoform X1"/>
    <property type="match status" value="1"/>
</dbReference>
<dbReference type="CDD" id="cd06850">
    <property type="entry name" value="biotinyl_domain"/>
    <property type="match status" value="1"/>
</dbReference>
<dbReference type="PANTHER" id="PTHR18866:SF33">
    <property type="entry name" value="METHYLCROTONOYL-COA CARBOXYLASE SUBUNIT ALPHA, MITOCHONDRIAL-RELATED"/>
    <property type="match status" value="1"/>
</dbReference>
<evidence type="ECO:0000256" key="5">
    <source>
        <dbReference type="ARBA" id="ARBA00022840"/>
    </source>
</evidence>
<dbReference type="GO" id="GO:0005524">
    <property type="term" value="F:ATP binding"/>
    <property type="evidence" value="ECO:0007669"/>
    <property type="project" value="UniProtKB-UniRule"/>
</dbReference>
<evidence type="ECO:0000256" key="4">
    <source>
        <dbReference type="ARBA" id="ARBA00022741"/>
    </source>
</evidence>
<dbReference type="InterPro" id="IPR005481">
    <property type="entry name" value="BC-like_N"/>
</dbReference>
<dbReference type="InterPro" id="IPR011054">
    <property type="entry name" value="Rudment_hybrid_motif"/>
</dbReference>
<dbReference type="FunFam" id="3.30.470.20:FF:000028">
    <property type="entry name" value="Methylcrotonoyl-CoA carboxylase subunit alpha, mitochondrial"/>
    <property type="match status" value="1"/>
</dbReference>
<sequence length="820" mass="90112">MFALRQHQQHLRRFQKLCNRQHPNSSSKPSALLSSSSHLSYYDDNTSRKNQRHFSSSSPRKTFDKVLVANRGEIACRVLRTCRNLGIETVAIYSPADGPNSLHARMADECFMIGSGGSSSAADSYLRGEEVIDIALRSGAQAIHPGYGFLSENANFAKMIQQQQSSSGLTFVGPSPSAILSMGDKSHSKDIMENANVCTTPGYHGSNQDPEYLLHEAVHNVGFPLLIKATHGGGGKGMRLVHSEKDFLSALESCQREALNSFGDSNVILEKYLVDPRHVEVQIVADSHGNCLYLHERDCSLQRRHQKILEEAPASYLSSSMREQMGEMAVKAAKAVEYVNAGTVEFLYDAPSDEFYFCEMNTRLQVEHPITELITGIDLVEWQLRIAAGGALPMTQEDVPCIGHAMEARIYAENTKKGFIPAVGKVWHHSPPVKPNVGSVPVEYEDTATTKGGCVARVDTGLQANDVLTVHYDPMISKLIVHAPSRLEAITTLQKSLDKYHLAGIPNNISFLQDCLNHETFRIAGGVDTGFLEREEAYFLRKNRIGGMEDEWHVDMLEQSPLSVAIGVFGVMMKIDDRVGVAHSKGPWSNASGSWRMGGSEGRFRRHLVPLFPEGVDFSSSSSKIECASNRDGSYEISITTPAGRSVYTINGTFSPDGKMNVFVDGTKRMSFVAFTNEEEDKSSFDISLWSSSGTSSSDTYSAWNMTFRHPLPAFASSYRDSDNMLDGDATGGRKRSVKSPMPGKIIRVNAKEGDEVKDGDVLLVMEAMKMEHVVRSPLDGIVGTLELNVGDIVEDGSILAVIDDDIDSRKDDEEIESSA</sequence>
<dbReference type="PROSITE" id="PS00866">
    <property type="entry name" value="CPSASE_1"/>
    <property type="match status" value="1"/>
</dbReference>
<dbReference type="FunFam" id="3.40.50.20:FF:000010">
    <property type="entry name" value="Propionyl-CoA carboxylase subunit alpha"/>
    <property type="match status" value="1"/>
</dbReference>
<dbReference type="PANTHER" id="PTHR18866">
    <property type="entry name" value="CARBOXYLASE:PYRUVATE/ACETYL-COA/PROPIONYL-COA CARBOXYLASE"/>
    <property type="match status" value="1"/>
</dbReference>
<dbReference type="InterPro" id="IPR011761">
    <property type="entry name" value="ATP-grasp"/>
</dbReference>
<keyword evidence="4 9" id="KW-0547">Nucleotide-binding</keyword>
<dbReference type="Gene3D" id="3.30.470.20">
    <property type="entry name" value="ATP-grasp fold, B domain"/>
    <property type="match status" value="1"/>
</dbReference>
<keyword evidence="5 9" id="KW-0067">ATP-binding</keyword>
<dbReference type="InterPro" id="IPR005479">
    <property type="entry name" value="CPAse_ATP-bd"/>
</dbReference>
<evidence type="ECO:0000259" key="11">
    <source>
        <dbReference type="PROSITE" id="PS50975"/>
    </source>
</evidence>
<feature type="domain" description="ATP-grasp" evidence="11">
    <location>
        <begin position="189"/>
        <end position="388"/>
    </location>
</feature>
<dbReference type="PROSITE" id="PS50979">
    <property type="entry name" value="BC"/>
    <property type="match status" value="1"/>
</dbReference>
<dbReference type="InterPro" id="IPR005482">
    <property type="entry name" value="Biotin_COase_C"/>
</dbReference>
<dbReference type="EMBL" id="HBGV01015355">
    <property type="protein sequence ID" value="CAD9508220.1"/>
    <property type="molecule type" value="Transcribed_RNA"/>
</dbReference>
<dbReference type="InterPro" id="IPR016185">
    <property type="entry name" value="PreATP-grasp_dom_sf"/>
</dbReference>
<comment type="subcellular location">
    <subcellularLocation>
        <location evidence="2">Mitochondrion matrix</location>
    </subcellularLocation>
</comment>
<dbReference type="Gene3D" id="2.40.50.100">
    <property type="match status" value="1"/>
</dbReference>
<dbReference type="GO" id="GO:0016874">
    <property type="term" value="F:ligase activity"/>
    <property type="evidence" value="ECO:0007669"/>
    <property type="project" value="UniProtKB-KW"/>
</dbReference>
<evidence type="ECO:0000259" key="10">
    <source>
        <dbReference type="PROSITE" id="PS50968"/>
    </source>
</evidence>
<dbReference type="Pfam" id="PF02785">
    <property type="entry name" value="Biotin_carb_C"/>
    <property type="match status" value="1"/>
</dbReference>
<protein>
    <recommendedName>
        <fullName evidence="14">Acetyl-CoA carboxylase</fullName>
    </recommendedName>
</protein>
<dbReference type="SUPFAM" id="SSF51246">
    <property type="entry name" value="Rudiment single hybrid motif"/>
    <property type="match status" value="1"/>
</dbReference>
<dbReference type="SUPFAM" id="SSF51230">
    <property type="entry name" value="Single hybrid motif"/>
    <property type="match status" value="1"/>
</dbReference>
<dbReference type="Pfam" id="PF02786">
    <property type="entry name" value="CPSase_L_D2"/>
    <property type="match status" value="1"/>
</dbReference>
<keyword evidence="3" id="KW-0436">Ligase</keyword>
<keyword evidence="8" id="KW-0092">Biotin</keyword>
<dbReference type="InterPro" id="IPR050856">
    <property type="entry name" value="Biotin_carboxylase_complex"/>
</dbReference>
<proteinExistence type="predicted"/>
<evidence type="ECO:0008006" key="14">
    <source>
        <dbReference type="Google" id="ProtNLM"/>
    </source>
</evidence>
<evidence type="ECO:0000256" key="7">
    <source>
        <dbReference type="ARBA" id="ARBA00023128"/>
    </source>
</evidence>
<dbReference type="InterPro" id="IPR011053">
    <property type="entry name" value="Single_hybrid_motif"/>
</dbReference>
<dbReference type="InterPro" id="IPR001882">
    <property type="entry name" value="Biotin_BS"/>
</dbReference>
<keyword evidence="7" id="KW-0496">Mitochondrion</keyword>
<feature type="domain" description="Lipoyl-binding" evidence="10">
    <location>
        <begin position="735"/>
        <end position="804"/>
    </location>
</feature>
<accession>A0A7S2MXT5</accession>
<dbReference type="GO" id="GO:0046872">
    <property type="term" value="F:metal ion binding"/>
    <property type="evidence" value="ECO:0007669"/>
    <property type="project" value="InterPro"/>
</dbReference>
<evidence type="ECO:0000256" key="8">
    <source>
        <dbReference type="ARBA" id="ARBA00023267"/>
    </source>
</evidence>
<organism evidence="13">
    <name type="scientific">Helicotheca tamesis</name>
    <dbReference type="NCBI Taxonomy" id="374047"/>
    <lineage>
        <taxon>Eukaryota</taxon>
        <taxon>Sar</taxon>
        <taxon>Stramenopiles</taxon>
        <taxon>Ochrophyta</taxon>
        <taxon>Bacillariophyta</taxon>
        <taxon>Mediophyceae</taxon>
        <taxon>Lithodesmiophycidae</taxon>
        <taxon>Lithodesmiales</taxon>
        <taxon>Lithodesmiaceae</taxon>
        <taxon>Helicotheca</taxon>
    </lineage>
</organism>
<evidence type="ECO:0000256" key="3">
    <source>
        <dbReference type="ARBA" id="ARBA00022598"/>
    </source>
</evidence>
<dbReference type="Pfam" id="PF00364">
    <property type="entry name" value="Biotin_lipoyl"/>
    <property type="match status" value="1"/>
</dbReference>
<gene>
    <name evidence="13" type="ORF">HTAM1171_LOCUS9468</name>
</gene>
<dbReference type="SUPFAM" id="SSF52440">
    <property type="entry name" value="PreATP-grasp domain"/>
    <property type="match status" value="1"/>
</dbReference>
<dbReference type="InterPro" id="IPR000089">
    <property type="entry name" value="Biotin_lipoyl"/>
</dbReference>
<dbReference type="PROSITE" id="PS50975">
    <property type="entry name" value="ATP_GRASP"/>
    <property type="match status" value="1"/>
</dbReference>
<dbReference type="PROSITE" id="PS00188">
    <property type="entry name" value="BIOTIN"/>
    <property type="match status" value="1"/>
</dbReference>
<comment type="cofactor">
    <cofactor evidence="1">
        <name>biotin</name>
        <dbReference type="ChEBI" id="CHEBI:57586"/>
    </cofactor>
</comment>
<dbReference type="FunFam" id="2.40.50.100:FF:000003">
    <property type="entry name" value="Acetyl-CoA carboxylase biotin carboxyl carrier protein"/>
    <property type="match status" value="1"/>
</dbReference>
<evidence type="ECO:0000256" key="2">
    <source>
        <dbReference type="ARBA" id="ARBA00004305"/>
    </source>
</evidence>
<dbReference type="SUPFAM" id="SSF56059">
    <property type="entry name" value="Glutathione synthetase ATP-binding domain-like"/>
    <property type="match status" value="1"/>
</dbReference>
<dbReference type="PROSITE" id="PS50968">
    <property type="entry name" value="BIOTINYL_LIPOYL"/>
    <property type="match status" value="1"/>
</dbReference>
<evidence type="ECO:0000313" key="13">
    <source>
        <dbReference type="EMBL" id="CAD9508220.1"/>
    </source>
</evidence>
<evidence type="ECO:0000256" key="6">
    <source>
        <dbReference type="ARBA" id="ARBA00022946"/>
    </source>
</evidence>
<dbReference type="InterPro" id="IPR011764">
    <property type="entry name" value="Biotin_carboxylation_dom"/>
</dbReference>